<protein>
    <submittedName>
        <fullName evidence="5">ABC-type transport system, ATPase component</fullName>
    </submittedName>
</protein>
<dbReference type="SMART" id="SM00382">
    <property type="entry name" value="AAA"/>
    <property type="match status" value="2"/>
</dbReference>
<dbReference type="Pfam" id="PF00005">
    <property type="entry name" value="ABC_tran"/>
    <property type="match status" value="2"/>
</dbReference>
<dbReference type="Proteomes" id="UP000004827">
    <property type="component" value="Unassembled WGS sequence"/>
</dbReference>
<evidence type="ECO:0000256" key="2">
    <source>
        <dbReference type="ARBA" id="ARBA00022741"/>
    </source>
</evidence>
<dbReference type="InterPro" id="IPR003593">
    <property type="entry name" value="AAA+_ATPase"/>
</dbReference>
<evidence type="ECO:0000313" key="6">
    <source>
        <dbReference type="Proteomes" id="UP000004827"/>
    </source>
</evidence>
<keyword evidence="1" id="KW-0813">Transport</keyword>
<sequence>MNNKILQVIDLNVSFPTSTEHFHAVKGVSFDLYRGETLSVIGESGSGKSVTSSAIMQLLDRPGRIDSGKILYTTETNETIDIAQIDPRSAEMRLLRRFNFSLVSQEPMAALSPVHTVGDQIKEVLCLVEPSISKENAHQRAIELLYQVQMPEPESLINKYSFELSGGQRQRVVIAMAIASRPDILIADEPTTALDVTTQAEILHLFDKLQQEIGMAILFITHDLGVVAQISDRVAVMEKGVLVECGEVRQIFENPQHPYTQKLMEATRALEKPSKVKVPYAMREEKSNQPILDLQAVTKIFERPAKMFQKKSWMTAVDNAELTLYPGESLGIVGESGSGKSTLGRAILGMSPASSGTIQYVDEKGEVTIELSKYKRQTRDPLFADMRLIFQDPWSSLNPRMTVFDIIEEPLVKLRTEMNKTQREERVRNIMKWVGLPPEFSSRYPHAFSGGQRQRIVIARALVTIPKVVIADEATAALDVSLRSQVLDLLIEFQNTYGTAFILITHDIATVKYFCDRVLVLQHGKIVEQGCVDEVIFNPQQAYTKQLISAVPVAELPPQAACA</sequence>
<gene>
    <name evidence="5" type="ORF">VMB_17020</name>
</gene>
<dbReference type="InterPro" id="IPR017871">
    <property type="entry name" value="ABC_transporter-like_CS"/>
</dbReference>
<proteinExistence type="predicted"/>
<dbReference type="Gene3D" id="3.40.50.300">
    <property type="entry name" value="P-loop containing nucleotide triphosphate hydrolases"/>
    <property type="match status" value="2"/>
</dbReference>
<evidence type="ECO:0000256" key="1">
    <source>
        <dbReference type="ARBA" id="ARBA00022448"/>
    </source>
</evidence>
<keyword evidence="2" id="KW-0547">Nucleotide-binding</keyword>
<dbReference type="GO" id="GO:0016887">
    <property type="term" value="F:ATP hydrolysis activity"/>
    <property type="evidence" value="ECO:0007669"/>
    <property type="project" value="InterPro"/>
</dbReference>
<feature type="domain" description="ABC transporter" evidence="4">
    <location>
        <begin position="6"/>
        <end position="264"/>
    </location>
</feature>
<dbReference type="NCBIfam" id="NF007739">
    <property type="entry name" value="PRK10419.1"/>
    <property type="match status" value="2"/>
</dbReference>
<dbReference type="RefSeq" id="WP_001060331.1">
    <property type="nucleotide sequence ID" value="NZ_ACYU01000075.1"/>
</dbReference>
<dbReference type="GO" id="GO:0055085">
    <property type="term" value="P:transmembrane transport"/>
    <property type="evidence" value="ECO:0007669"/>
    <property type="project" value="UniProtKB-ARBA"/>
</dbReference>
<dbReference type="SUPFAM" id="SSF52540">
    <property type="entry name" value="P-loop containing nucleoside triphosphate hydrolases"/>
    <property type="match status" value="2"/>
</dbReference>
<dbReference type="GO" id="GO:0005524">
    <property type="term" value="F:ATP binding"/>
    <property type="evidence" value="ECO:0007669"/>
    <property type="project" value="UniProtKB-KW"/>
</dbReference>
<dbReference type="InterPro" id="IPR013563">
    <property type="entry name" value="Oligopep_ABC_C"/>
</dbReference>
<feature type="domain" description="ABC transporter" evidence="4">
    <location>
        <begin position="292"/>
        <end position="548"/>
    </location>
</feature>
<dbReference type="CDD" id="cd03257">
    <property type="entry name" value="ABC_NikE_OppD_transporters"/>
    <property type="match status" value="2"/>
</dbReference>
<dbReference type="InterPro" id="IPR050319">
    <property type="entry name" value="ABC_transp_ATP-bind"/>
</dbReference>
<name>D2YDV5_VIBMI</name>
<accession>D2YDV5</accession>
<dbReference type="GO" id="GO:0015833">
    <property type="term" value="P:peptide transport"/>
    <property type="evidence" value="ECO:0007669"/>
    <property type="project" value="InterPro"/>
</dbReference>
<dbReference type="AlphaFoldDB" id="D2YDV5"/>
<dbReference type="NCBIfam" id="NF008453">
    <property type="entry name" value="PRK11308.1"/>
    <property type="match status" value="2"/>
</dbReference>
<dbReference type="PROSITE" id="PS50893">
    <property type="entry name" value="ABC_TRANSPORTER_2"/>
    <property type="match status" value="2"/>
</dbReference>
<dbReference type="FunFam" id="3.40.50.300:FF:000016">
    <property type="entry name" value="Oligopeptide ABC transporter ATP-binding component"/>
    <property type="match status" value="1"/>
</dbReference>
<dbReference type="InterPro" id="IPR027417">
    <property type="entry name" value="P-loop_NTPase"/>
</dbReference>
<evidence type="ECO:0000256" key="3">
    <source>
        <dbReference type="ARBA" id="ARBA00022840"/>
    </source>
</evidence>
<comment type="caution">
    <text evidence="5">The sequence shown here is derived from an EMBL/GenBank/DDBJ whole genome shotgun (WGS) entry which is preliminary data.</text>
</comment>
<evidence type="ECO:0000313" key="5">
    <source>
        <dbReference type="EMBL" id="EEW07072.1"/>
    </source>
</evidence>
<dbReference type="PANTHER" id="PTHR43776:SF8">
    <property type="entry name" value="ABC TRANSPORTER, ATP-BINDING PROTEIN"/>
    <property type="match status" value="1"/>
</dbReference>
<dbReference type="PROSITE" id="PS00211">
    <property type="entry name" value="ABC_TRANSPORTER_1"/>
    <property type="match status" value="2"/>
</dbReference>
<reference evidence="5 6" key="1">
    <citation type="journal article" date="2009" name="BMC Evol. Biol.">
        <title>Genomic taxonomy of Vibrios.</title>
        <authorList>
            <person name="Thompson C.C."/>
            <person name="Vicente A.C."/>
            <person name="Souza R.C."/>
            <person name="Vasconcelos A.T."/>
            <person name="Vesth T."/>
            <person name="Alves N.Jr."/>
            <person name="Ussery D.W."/>
            <person name="Iida T."/>
            <person name="Thompson F.L."/>
        </authorList>
    </citation>
    <scope>NUCLEOTIDE SEQUENCE [LARGE SCALE GENOMIC DNA]</scope>
    <source>
        <strain evidence="5 6">VM603</strain>
    </source>
</reference>
<dbReference type="PANTHER" id="PTHR43776">
    <property type="entry name" value="TRANSPORT ATP-BINDING PROTEIN"/>
    <property type="match status" value="1"/>
</dbReference>
<organism evidence="5 6">
    <name type="scientific">Vibrio mimicus VM603</name>
    <dbReference type="NCBI Taxonomy" id="671074"/>
    <lineage>
        <taxon>Bacteria</taxon>
        <taxon>Pseudomonadati</taxon>
        <taxon>Pseudomonadota</taxon>
        <taxon>Gammaproteobacteria</taxon>
        <taxon>Vibrionales</taxon>
        <taxon>Vibrionaceae</taxon>
        <taxon>Vibrio</taxon>
    </lineage>
</organism>
<dbReference type="EMBL" id="ACYU01000075">
    <property type="protein sequence ID" value="EEW07072.1"/>
    <property type="molecule type" value="Genomic_DNA"/>
</dbReference>
<keyword evidence="3" id="KW-0067">ATP-binding</keyword>
<evidence type="ECO:0000259" key="4">
    <source>
        <dbReference type="PROSITE" id="PS50893"/>
    </source>
</evidence>
<dbReference type="InterPro" id="IPR003439">
    <property type="entry name" value="ABC_transporter-like_ATP-bd"/>
</dbReference>
<dbReference type="Pfam" id="PF08352">
    <property type="entry name" value="oligo_HPY"/>
    <property type="match status" value="2"/>
</dbReference>